<sequence length="740" mass="84331">MVSAIQEQRDIIIDTIKSITSGDWKVLVIDASVRSILDNVVKEDDILNENIANIERIEERREMNPDMDAIYLLSPQPHIVDCVMADFERHRYRRSFLVWTALLDPQMRQRIDNSRQAQDQIAGFETLFIGYFPQESHLVTFRDPWSFPILYHPVCNNLVRDHMQSLSQKITSICISLGEYPKVRYYKPRNATHEAHVLCSHLANFVQDELDAYAKWNQSFPPQSSRPTGILVITDRSIDLHAPLIHEFTYQAMAHDLLPMIERDKIYYRTIVNKGDTDEEDKEMEIGEKDKIWVENRHRHMKDTIQKLMNDFQKFIDDNAHFTNPEEDGTSINAIKDMLAGLPQFQELKEAYSLHLSMAQECMNVFERHKLPDIASVEQSLATGLDEDQRKPKNIADEMVRLLDDEDINPSDRLRLIVLYIIYRDGVIPEDIQRLLAHAGLPPRDGEIITNLDLLGAHTIKALKDTRAAPPPLFQRKATSVAENEEYSLSRFEPMLKLMLDELVKGTLDQTLFPYIKAPVDQFEEKALQSQSSLRSAKPTWARNRQSTAENRQRIIVFMAGGATYSESRACYEVSKAHEKEVILTTSHMLTPSLFLRQVGDLGVDRRTLDLPIDRPKPKAPAFLFQRNDPRPMPQKSTSPASFHSAQGLGSNGRDLSRNPGISTSPQKVIDVSAKPQIYQHAPTPPTTSLANINLSSADNNSMSGPGDGLPNAKTKLDKKSKQKDGEKEKKKRGFFGSKK</sequence>
<dbReference type="GO" id="GO:0016192">
    <property type="term" value="P:vesicle-mediated transport"/>
    <property type="evidence" value="ECO:0007669"/>
    <property type="project" value="InterPro"/>
</dbReference>
<feature type="compositionally biased region" description="Basic and acidic residues" evidence="2">
    <location>
        <begin position="715"/>
        <end position="729"/>
    </location>
</feature>
<dbReference type="Pfam" id="PF00995">
    <property type="entry name" value="Sec1"/>
    <property type="match status" value="1"/>
</dbReference>
<dbReference type="Proteomes" id="UP000275772">
    <property type="component" value="Unassembled WGS sequence"/>
</dbReference>
<proteinExistence type="inferred from homology"/>
<feature type="region of interest" description="Disordered" evidence="2">
    <location>
        <begin position="609"/>
        <end position="666"/>
    </location>
</feature>
<evidence type="ECO:0000256" key="2">
    <source>
        <dbReference type="SAM" id="MobiDB-lite"/>
    </source>
</evidence>
<feature type="compositionally biased region" description="Polar residues" evidence="2">
    <location>
        <begin position="635"/>
        <end position="649"/>
    </location>
</feature>
<evidence type="ECO:0008006" key="5">
    <source>
        <dbReference type="Google" id="ProtNLM"/>
    </source>
</evidence>
<dbReference type="VEuPathDB" id="FungiDB:BLGHR1_10309"/>
<comment type="similarity">
    <text evidence="1">Belongs to the STXBP/unc-18/SEC1 family.</text>
</comment>
<protein>
    <recommendedName>
        <fullName evidence="5">Sec1-like protein</fullName>
    </recommendedName>
</protein>
<dbReference type="AlphaFoldDB" id="A0A383UGZ3"/>
<dbReference type="InterPro" id="IPR036045">
    <property type="entry name" value="Sec1-like_sf"/>
</dbReference>
<name>A0A383UGZ3_BLUHO</name>
<dbReference type="SUPFAM" id="SSF56815">
    <property type="entry name" value="Sec1/munc18-like (SM) proteins"/>
    <property type="match status" value="1"/>
</dbReference>
<evidence type="ECO:0000313" key="4">
    <source>
        <dbReference type="Proteomes" id="UP000275772"/>
    </source>
</evidence>
<dbReference type="InterPro" id="IPR043127">
    <property type="entry name" value="Sec-1-like_dom3a"/>
</dbReference>
<dbReference type="InterPro" id="IPR043154">
    <property type="entry name" value="Sec-1-like_dom1"/>
</dbReference>
<dbReference type="InterPro" id="IPR001619">
    <property type="entry name" value="Sec1-like"/>
</dbReference>
<feature type="region of interest" description="Disordered" evidence="2">
    <location>
        <begin position="679"/>
        <end position="740"/>
    </location>
</feature>
<accession>A0A383UGZ3</accession>
<dbReference type="InterPro" id="IPR027482">
    <property type="entry name" value="Sec1-like_dom2"/>
</dbReference>
<dbReference type="PANTHER" id="PTHR11679">
    <property type="entry name" value="VESICLE PROTEIN SORTING-ASSOCIATED"/>
    <property type="match status" value="1"/>
</dbReference>
<organism evidence="3 4">
    <name type="scientific">Blumeria hordei</name>
    <name type="common">Barley powdery mildew</name>
    <name type="synonym">Blumeria graminis f. sp. hordei</name>
    <dbReference type="NCBI Taxonomy" id="2867405"/>
    <lineage>
        <taxon>Eukaryota</taxon>
        <taxon>Fungi</taxon>
        <taxon>Dikarya</taxon>
        <taxon>Ascomycota</taxon>
        <taxon>Pezizomycotina</taxon>
        <taxon>Leotiomycetes</taxon>
        <taxon>Erysiphales</taxon>
        <taxon>Erysiphaceae</taxon>
        <taxon>Blumeria</taxon>
    </lineage>
</organism>
<dbReference type="EMBL" id="UNSH01000001">
    <property type="protein sequence ID" value="SZE99559.1"/>
    <property type="molecule type" value="Genomic_DNA"/>
</dbReference>
<feature type="compositionally biased region" description="Polar residues" evidence="2">
    <location>
        <begin position="687"/>
        <end position="704"/>
    </location>
</feature>
<evidence type="ECO:0000256" key="1">
    <source>
        <dbReference type="ARBA" id="ARBA00009884"/>
    </source>
</evidence>
<evidence type="ECO:0000313" key="3">
    <source>
        <dbReference type="EMBL" id="SZE99559.1"/>
    </source>
</evidence>
<dbReference type="Gene3D" id="3.90.830.10">
    <property type="entry name" value="Syntaxin Binding Protein 1, Chain A, domain 2"/>
    <property type="match status" value="1"/>
</dbReference>
<reference evidence="3 4" key="1">
    <citation type="submission" date="2017-11" db="EMBL/GenBank/DDBJ databases">
        <authorList>
            <person name="Kracher B."/>
        </authorList>
    </citation>
    <scope>NUCLEOTIDE SEQUENCE [LARGE SCALE GENOMIC DNA]</scope>
    <source>
        <strain evidence="3 4">RACE1</strain>
    </source>
</reference>
<gene>
    <name evidence="3" type="ORF">BLGHR1_10309</name>
</gene>
<dbReference type="GO" id="GO:0005628">
    <property type="term" value="C:prospore membrane"/>
    <property type="evidence" value="ECO:0007669"/>
    <property type="project" value="EnsemblFungi"/>
</dbReference>
<dbReference type="Gene3D" id="3.40.50.2060">
    <property type="match status" value="1"/>
</dbReference>
<dbReference type="Gene3D" id="3.40.50.1910">
    <property type="match status" value="1"/>
</dbReference>
<dbReference type="Gene3D" id="1.25.40.60">
    <property type="match status" value="1"/>
</dbReference>
<feature type="compositionally biased region" description="Basic residues" evidence="2">
    <location>
        <begin position="730"/>
        <end position="740"/>
    </location>
</feature>